<dbReference type="SUPFAM" id="SSF69047">
    <property type="entry name" value="Hypothetical protein YjbJ"/>
    <property type="match status" value="1"/>
</dbReference>
<feature type="compositionally biased region" description="Basic and acidic residues" evidence="1">
    <location>
        <begin position="87"/>
        <end position="106"/>
    </location>
</feature>
<protein>
    <submittedName>
        <fullName evidence="2">7702_t:CDS:1</fullName>
    </submittedName>
</protein>
<evidence type="ECO:0000256" key="1">
    <source>
        <dbReference type="SAM" id="MobiDB-lite"/>
    </source>
</evidence>
<dbReference type="EMBL" id="CAJVPV010000235">
    <property type="protein sequence ID" value="CAG8447922.1"/>
    <property type="molecule type" value="Genomic_DNA"/>
</dbReference>
<evidence type="ECO:0000313" key="3">
    <source>
        <dbReference type="Proteomes" id="UP000789342"/>
    </source>
</evidence>
<reference evidence="2" key="1">
    <citation type="submission" date="2021-06" db="EMBL/GenBank/DDBJ databases">
        <authorList>
            <person name="Kallberg Y."/>
            <person name="Tangrot J."/>
            <person name="Rosling A."/>
        </authorList>
    </citation>
    <scope>NUCLEOTIDE SEQUENCE</scope>
    <source>
        <strain evidence="2">CL551</strain>
    </source>
</reference>
<feature type="region of interest" description="Disordered" evidence="1">
    <location>
        <begin position="26"/>
        <end position="106"/>
    </location>
</feature>
<sequence length="106" mass="11612">MSGNKASKVKGDAKYYVGMAKEKVGEAIGNEKLSEQGKADKLAGTSEREAASVRDDEKSKHDDTTKKQVDKIINKADDIMNASIENTQKERADKNDADNTNHKSKL</sequence>
<dbReference type="InterPro" id="IPR036629">
    <property type="entry name" value="YjbJ_sf"/>
</dbReference>
<keyword evidence="3" id="KW-1185">Reference proteome</keyword>
<organism evidence="2 3">
    <name type="scientific">Acaulospora morrowiae</name>
    <dbReference type="NCBI Taxonomy" id="94023"/>
    <lineage>
        <taxon>Eukaryota</taxon>
        <taxon>Fungi</taxon>
        <taxon>Fungi incertae sedis</taxon>
        <taxon>Mucoromycota</taxon>
        <taxon>Glomeromycotina</taxon>
        <taxon>Glomeromycetes</taxon>
        <taxon>Diversisporales</taxon>
        <taxon>Acaulosporaceae</taxon>
        <taxon>Acaulospora</taxon>
    </lineage>
</organism>
<feature type="compositionally biased region" description="Basic and acidic residues" evidence="1">
    <location>
        <begin position="32"/>
        <end position="78"/>
    </location>
</feature>
<dbReference type="Proteomes" id="UP000789342">
    <property type="component" value="Unassembled WGS sequence"/>
</dbReference>
<comment type="caution">
    <text evidence="2">The sequence shown here is derived from an EMBL/GenBank/DDBJ whole genome shotgun (WGS) entry which is preliminary data.</text>
</comment>
<dbReference type="AlphaFoldDB" id="A0A9N8V8T4"/>
<accession>A0A9N8V8T4</accession>
<evidence type="ECO:0000313" key="2">
    <source>
        <dbReference type="EMBL" id="CAG8447922.1"/>
    </source>
</evidence>
<dbReference type="OrthoDB" id="9999611at2759"/>
<name>A0A9N8V8T4_9GLOM</name>
<gene>
    <name evidence="2" type="ORF">AMORRO_LOCUS735</name>
</gene>
<proteinExistence type="predicted"/>